<evidence type="ECO:0000313" key="2">
    <source>
        <dbReference type="Proteomes" id="UP001060085"/>
    </source>
</evidence>
<dbReference type="EMBL" id="CM044701">
    <property type="protein sequence ID" value="KAI5684526.1"/>
    <property type="molecule type" value="Genomic_DNA"/>
</dbReference>
<keyword evidence="2" id="KW-1185">Reference proteome</keyword>
<evidence type="ECO:0000313" key="1">
    <source>
        <dbReference type="EMBL" id="KAI5684526.1"/>
    </source>
</evidence>
<gene>
    <name evidence="1" type="ORF">M9H77_05754</name>
</gene>
<sequence length="1047" mass="117528">MDKSWIWKKKSTEKSIVADDRPNVFVTRNEEETPMSNEAEFDRDRRILIDKFPSGFSESNPRGEFATKQAKIALEAIAGWEMSETEAVSLKLELEKALKQKAASEERLVHVDAALKECMQQLRFVREEQEKRIHDAVMKASNDFQRTRMELHSKLDEASKRLAKVDSENAQLRKALLMKEKVIEELNKHRAKAEIDSNALMTRLESTEKENTSLKYELRVLEKELEIRNEEREFNRRTADVSNKQHLENVKKIAKLESECQRLRLLVRKRLPGPATLAKMKNEVDMLSKDQPETRRRKSNPTMVGSMDFSVDMASETPRKSKNYLNEQLYVMEEENRTPKEAITKRTNELHFSRNMFAQEEPGRTLDSMHELSRASISDMGSDDKVSCAESWASALISELEQFKIGKQEGVPSRTVGASDMSLMDDFVEMEKLAVLAVDSPIENSNHGVENSVAHSPLTVQASENGHEATAAASIPDDPSDKSVSNHQYQPKDAARKLAPSWLDEILAIILEKSQVLQRKPNDVLEEIKGALPLSEKSSSHLDICSSINSMAQRSPDESLNVELSDEGAGNNVLTGKKSNQKVQSNLSTSICKIVKLIEGISIQSLHDGKSETSTGYVVRLFQWKASELSATLEKFIQVCNDLLNGKSDLENFAEQLNCTLDWIMNHCFSLQDVSSMKNAIKDHLDWDESRSESEVDSGTTNHLSESSKMHLELEEVEEVQHGEREENGRLKDESPSNKSTKKDLEERLQVEILKSESQMIQLQESCKTIESLQNEVENLKQLKEKIEVETEKDKMVKEDLETQLTKAKNELSKAFGELVYLEKELENKNNSSASNTICHDLQHELKSCDKSETSYEESRGRQLQTDSEIATASEKLAECQETILNLGKQLKALASPTEAALFDKVIFSSADNVAAAAAATPRGISNPVDNIAGMTTPEKKVHQRSSLLDKMLAEDKSNAGDHLKSPKTKKIILDGDKSSASLANEAPEEAMEKLTNPIKVDHHKNEVAVGSLAIVPGKKKSGRGFLRKLLGRGKKTSGKKKDLLIC</sequence>
<dbReference type="Proteomes" id="UP001060085">
    <property type="component" value="Linkage Group LG01"/>
</dbReference>
<protein>
    <submittedName>
        <fullName evidence="1">Uncharacterized protein</fullName>
    </submittedName>
</protein>
<comment type="caution">
    <text evidence="1">The sequence shown here is derived from an EMBL/GenBank/DDBJ whole genome shotgun (WGS) entry which is preliminary data.</text>
</comment>
<name>A0ACC0CI03_CATRO</name>
<proteinExistence type="predicted"/>
<organism evidence="1 2">
    <name type="scientific">Catharanthus roseus</name>
    <name type="common">Madagascar periwinkle</name>
    <name type="synonym">Vinca rosea</name>
    <dbReference type="NCBI Taxonomy" id="4058"/>
    <lineage>
        <taxon>Eukaryota</taxon>
        <taxon>Viridiplantae</taxon>
        <taxon>Streptophyta</taxon>
        <taxon>Embryophyta</taxon>
        <taxon>Tracheophyta</taxon>
        <taxon>Spermatophyta</taxon>
        <taxon>Magnoliopsida</taxon>
        <taxon>eudicotyledons</taxon>
        <taxon>Gunneridae</taxon>
        <taxon>Pentapetalae</taxon>
        <taxon>asterids</taxon>
        <taxon>lamiids</taxon>
        <taxon>Gentianales</taxon>
        <taxon>Apocynaceae</taxon>
        <taxon>Rauvolfioideae</taxon>
        <taxon>Vinceae</taxon>
        <taxon>Catharanthinae</taxon>
        <taxon>Catharanthus</taxon>
    </lineage>
</organism>
<accession>A0ACC0CI03</accession>
<reference evidence="2" key="1">
    <citation type="journal article" date="2023" name="Nat. Plants">
        <title>Single-cell RNA sequencing provides a high-resolution roadmap for understanding the multicellular compartmentation of specialized metabolism.</title>
        <authorList>
            <person name="Sun S."/>
            <person name="Shen X."/>
            <person name="Li Y."/>
            <person name="Li Y."/>
            <person name="Wang S."/>
            <person name="Li R."/>
            <person name="Zhang H."/>
            <person name="Shen G."/>
            <person name="Guo B."/>
            <person name="Wei J."/>
            <person name="Xu J."/>
            <person name="St-Pierre B."/>
            <person name="Chen S."/>
            <person name="Sun C."/>
        </authorList>
    </citation>
    <scope>NUCLEOTIDE SEQUENCE [LARGE SCALE GENOMIC DNA]</scope>
</reference>